<dbReference type="InterPro" id="IPR037523">
    <property type="entry name" value="VOC_core"/>
</dbReference>
<name>A0ABW2RNI8_9BACL</name>
<comment type="caution">
    <text evidence="3">The sequence shown here is derived from an EMBL/GenBank/DDBJ whole genome shotgun (WGS) entry which is preliminary data.</text>
</comment>
<protein>
    <submittedName>
        <fullName evidence="3">VOC family protein</fullName>
    </submittedName>
</protein>
<gene>
    <name evidence="3" type="ORF">ACFQNG_16115</name>
</gene>
<dbReference type="InterPro" id="IPR004360">
    <property type="entry name" value="Glyas_Fos-R_dOase_dom"/>
</dbReference>
<dbReference type="SUPFAM" id="SSF54593">
    <property type="entry name" value="Glyoxalase/Bleomycin resistance protein/Dihydroxybiphenyl dioxygenase"/>
    <property type="match status" value="1"/>
</dbReference>
<dbReference type="RefSeq" id="WP_379866594.1">
    <property type="nucleotide sequence ID" value="NZ_JBHTBW010000057.1"/>
</dbReference>
<evidence type="ECO:0000313" key="3">
    <source>
        <dbReference type="EMBL" id="MFC7442601.1"/>
    </source>
</evidence>
<dbReference type="Gene3D" id="3.10.180.10">
    <property type="entry name" value="2,3-Dihydroxybiphenyl 1,2-Dioxygenase, domain 1"/>
    <property type="match status" value="1"/>
</dbReference>
<keyword evidence="1" id="KW-0479">Metal-binding</keyword>
<feature type="domain" description="VOC" evidence="2">
    <location>
        <begin position="6"/>
        <end position="125"/>
    </location>
</feature>
<evidence type="ECO:0000256" key="1">
    <source>
        <dbReference type="ARBA" id="ARBA00022723"/>
    </source>
</evidence>
<dbReference type="Pfam" id="PF00903">
    <property type="entry name" value="Glyoxalase"/>
    <property type="match status" value="1"/>
</dbReference>
<dbReference type="PROSITE" id="PS00934">
    <property type="entry name" value="GLYOXALASE_I_1"/>
    <property type="match status" value="1"/>
</dbReference>
<reference evidence="4" key="1">
    <citation type="journal article" date="2019" name="Int. J. Syst. Evol. Microbiol.">
        <title>The Global Catalogue of Microorganisms (GCM) 10K type strain sequencing project: providing services to taxonomists for standard genome sequencing and annotation.</title>
        <authorList>
            <consortium name="The Broad Institute Genomics Platform"/>
            <consortium name="The Broad Institute Genome Sequencing Center for Infectious Disease"/>
            <person name="Wu L."/>
            <person name="Ma J."/>
        </authorList>
    </citation>
    <scope>NUCLEOTIDE SEQUENCE [LARGE SCALE GENOMIC DNA]</scope>
    <source>
        <strain evidence="4">CGMCC 1.12942</strain>
    </source>
</reference>
<proteinExistence type="predicted"/>
<dbReference type="InterPro" id="IPR018146">
    <property type="entry name" value="Glyoxalase_1_CS"/>
</dbReference>
<dbReference type="PROSITE" id="PS51819">
    <property type="entry name" value="VOC"/>
    <property type="match status" value="1"/>
</dbReference>
<accession>A0ABW2RNI8</accession>
<keyword evidence="4" id="KW-1185">Reference proteome</keyword>
<dbReference type="InterPro" id="IPR029068">
    <property type="entry name" value="Glyas_Bleomycin-R_OHBP_Dase"/>
</dbReference>
<dbReference type="Proteomes" id="UP001596500">
    <property type="component" value="Unassembled WGS sequence"/>
</dbReference>
<evidence type="ECO:0000259" key="2">
    <source>
        <dbReference type="PROSITE" id="PS51819"/>
    </source>
</evidence>
<sequence length="136" mass="15236">MIRYEAIHHVSVAVTDLKKAKAFYGSVLGLEEIDRPPFDFPGAWYQVGNQQIHLIVHEPAVTRRKTTALDTRDGHVALRVKDDRATAAWLKQQGVEILEKPNSTSGFAQIFCCDPDGNLIELHVDQADLNNKQKGM</sequence>
<dbReference type="EMBL" id="JBHTBW010000057">
    <property type="protein sequence ID" value="MFC7442601.1"/>
    <property type="molecule type" value="Genomic_DNA"/>
</dbReference>
<evidence type="ECO:0000313" key="4">
    <source>
        <dbReference type="Proteomes" id="UP001596500"/>
    </source>
</evidence>
<dbReference type="PANTHER" id="PTHR46142">
    <property type="match status" value="1"/>
</dbReference>
<dbReference type="PANTHER" id="PTHR46142:SF3">
    <property type="entry name" value="F18B13.24 PROTEIN"/>
    <property type="match status" value="1"/>
</dbReference>
<organism evidence="3 4">
    <name type="scientific">Laceyella putida</name>
    <dbReference type="NCBI Taxonomy" id="110101"/>
    <lineage>
        <taxon>Bacteria</taxon>
        <taxon>Bacillati</taxon>
        <taxon>Bacillota</taxon>
        <taxon>Bacilli</taxon>
        <taxon>Bacillales</taxon>
        <taxon>Thermoactinomycetaceae</taxon>
        <taxon>Laceyella</taxon>
    </lineage>
</organism>